<evidence type="ECO:0000256" key="10">
    <source>
        <dbReference type="SAM" id="SignalP"/>
    </source>
</evidence>
<keyword evidence="5 9" id="KW-0798">TonB box</keyword>
<dbReference type="InterPro" id="IPR036942">
    <property type="entry name" value="Beta-barrel_TonB_sf"/>
</dbReference>
<feature type="chain" id="PRO_5046356487" evidence="10">
    <location>
        <begin position="39"/>
        <end position="968"/>
    </location>
</feature>
<feature type="domain" description="TonB-dependent receptor plug" evidence="12">
    <location>
        <begin position="59"/>
        <end position="174"/>
    </location>
</feature>
<keyword evidence="7 8" id="KW-0998">Cell outer membrane</keyword>
<evidence type="ECO:0000256" key="3">
    <source>
        <dbReference type="ARBA" id="ARBA00022452"/>
    </source>
</evidence>
<protein>
    <submittedName>
        <fullName evidence="13">TonB-dependent receptor</fullName>
    </submittedName>
</protein>
<dbReference type="Pfam" id="PF00593">
    <property type="entry name" value="TonB_dep_Rec_b-barrel"/>
    <property type="match status" value="1"/>
</dbReference>
<evidence type="ECO:0000256" key="4">
    <source>
        <dbReference type="ARBA" id="ARBA00022692"/>
    </source>
</evidence>
<comment type="subcellular location">
    <subcellularLocation>
        <location evidence="1 8">Cell outer membrane</location>
        <topology evidence="1 8">Multi-pass membrane protein</topology>
    </subcellularLocation>
</comment>
<dbReference type="InterPro" id="IPR000531">
    <property type="entry name" value="Beta-barrel_TonB"/>
</dbReference>
<evidence type="ECO:0000256" key="9">
    <source>
        <dbReference type="RuleBase" id="RU003357"/>
    </source>
</evidence>
<dbReference type="PROSITE" id="PS52016">
    <property type="entry name" value="TONB_DEPENDENT_REC_3"/>
    <property type="match status" value="1"/>
</dbReference>
<evidence type="ECO:0000256" key="2">
    <source>
        <dbReference type="ARBA" id="ARBA00022448"/>
    </source>
</evidence>
<dbReference type="RefSeq" id="WP_346786098.1">
    <property type="nucleotide sequence ID" value="NZ_JBDLBR010000007.1"/>
</dbReference>
<comment type="similarity">
    <text evidence="8 9">Belongs to the TonB-dependent receptor family.</text>
</comment>
<dbReference type="Gene3D" id="2.170.130.10">
    <property type="entry name" value="TonB-dependent receptor, plug domain"/>
    <property type="match status" value="1"/>
</dbReference>
<evidence type="ECO:0000259" key="12">
    <source>
        <dbReference type="Pfam" id="PF07715"/>
    </source>
</evidence>
<evidence type="ECO:0000256" key="8">
    <source>
        <dbReference type="PROSITE-ProRule" id="PRU01360"/>
    </source>
</evidence>
<dbReference type="SUPFAM" id="SSF56935">
    <property type="entry name" value="Porins"/>
    <property type="match status" value="1"/>
</dbReference>
<dbReference type="PANTHER" id="PTHR47234:SF3">
    <property type="entry name" value="SECRETIN_TONB SHORT N-TERMINAL DOMAIN-CONTAINING PROTEIN"/>
    <property type="match status" value="1"/>
</dbReference>
<keyword evidence="3 8" id="KW-1134">Transmembrane beta strand</keyword>
<keyword evidence="6 8" id="KW-0472">Membrane</keyword>
<reference evidence="13 14" key="1">
    <citation type="submission" date="2024-05" db="EMBL/GenBank/DDBJ databases">
        <authorList>
            <person name="Park S."/>
        </authorList>
    </citation>
    <scope>NUCLEOTIDE SEQUENCE [LARGE SCALE GENOMIC DNA]</scope>
    <source>
        <strain evidence="13 14">DGU5</strain>
    </source>
</reference>
<dbReference type="InterPro" id="IPR012910">
    <property type="entry name" value="Plug_dom"/>
</dbReference>
<dbReference type="InterPro" id="IPR039426">
    <property type="entry name" value="TonB-dep_rcpt-like"/>
</dbReference>
<keyword evidence="4 8" id="KW-0812">Transmembrane</keyword>
<proteinExistence type="inferred from homology"/>
<keyword evidence="10" id="KW-0732">Signal</keyword>
<evidence type="ECO:0000256" key="5">
    <source>
        <dbReference type="ARBA" id="ARBA00023077"/>
    </source>
</evidence>
<comment type="caution">
    <text evidence="13">The sequence shown here is derived from an EMBL/GenBank/DDBJ whole genome shotgun (WGS) entry which is preliminary data.</text>
</comment>
<dbReference type="PANTHER" id="PTHR47234">
    <property type="match status" value="1"/>
</dbReference>
<evidence type="ECO:0000256" key="7">
    <source>
        <dbReference type="ARBA" id="ARBA00023237"/>
    </source>
</evidence>
<keyword evidence="13" id="KW-0675">Receptor</keyword>
<evidence type="ECO:0000256" key="1">
    <source>
        <dbReference type="ARBA" id="ARBA00004571"/>
    </source>
</evidence>
<dbReference type="EMBL" id="JBDLBR010000007">
    <property type="protein sequence ID" value="MEN7538636.1"/>
    <property type="molecule type" value="Genomic_DNA"/>
</dbReference>
<evidence type="ECO:0000259" key="11">
    <source>
        <dbReference type="Pfam" id="PF00593"/>
    </source>
</evidence>
<feature type="domain" description="TonB-dependent receptor-like beta-barrel" evidence="11">
    <location>
        <begin position="491"/>
        <end position="925"/>
    </location>
</feature>
<evidence type="ECO:0000313" key="13">
    <source>
        <dbReference type="EMBL" id="MEN7538636.1"/>
    </source>
</evidence>
<organism evidence="13 14">
    <name type="scientific">Aurantiacibacter flavus</name>
    <dbReference type="NCBI Taxonomy" id="3145232"/>
    <lineage>
        <taxon>Bacteria</taxon>
        <taxon>Pseudomonadati</taxon>
        <taxon>Pseudomonadota</taxon>
        <taxon>Alphaproteobacteria</taxon>
        <taxon>Sphingomonadales</taxon>
        <taxon>Erythrobacteraceae</taxon>
        <taxon>Aurantiacibacter</taxon>
    </lineage>
</organism>
<dbReference type="Proteomes" id="UP001484535">
    <property type="component" value="Unassembled WGS sequence"/>
</dbReference>
<sequence length="968" mass="103369">MSNPLSATTRAAGAARVSLLASVASVAGLALIPSTAHAQASDDDSRIVVTGSRVVRDGSDAPTPLSVISGEEIDAEAPANIADFVNTLPSVNGSQTAVSNSGSLSNGKSGISALNLRSLGQSRTLVLLDGQRSVGSTSDGLVDINTFPQALIERVEVVTGGASSVYGSDAVAGVVNFILDKDFTGIEASYEYGVTTHSDVPNHLAQLTLGTEFADGRGHLIVSGEYFNQTGKDFIDRDWNQSHYFMINNPDYVPGNGLPSRIVQAGIGSSNLTPGGLITGCRAGDDAASCPFDGTYFGTIDNTTGLASINDLNFGKVSGQWMIGGDYDYSSQGHVGSNSLANDEDRIGLFGRLSYEITPSFEVFAQASYNKFEGKSFYQQTPSVNVDIAIDNAYLPPELVAQIADYNATAAEPITAIRMGTSNAGIPPAGGNNTREVSRYVVGANGFFGLAGLEVDWDTYFQHGEAKTDEMLINTWQNSRLDAMQDAVFSGGTIQCRVNTDSDPSNDLPGCVPINRIGVGGVTQEARDFLFEVYPSRQQEIKQDVVALNFAIADLFSTWEGPISIAFGGEYREDSVDGYIDPVNLNRFLYGNYRVTTGKVNVKEGYVEALVPLGFGAEFNGAVRVTDYSTSGTVTTWKAGLSWQPIDDLRFRGTLSRDIRAPNLLELFDAGTARTNAVNIPLPGGGVRAEEFVERTLGNPDLEPEKADTLGLGVVFTPMFLPGFTASVDYFDIDIQGAISTITAQQTVDKCFDGSEPELCDYIIYAAGSDTDVEFINRYNINFASQKARGFDFEASYRAPIGNGALTLRGLATYTIENVSDSGFEVDDIAGVNAGGGIPTLVYRVSAGYAFDSGFSAVFVGRGFGDGVYDNDWIECTTGCPTSDNLNRTINTNSIKGTFYLDSNFSYDFEVGGVEATALFAVKNLFDRAPVLIGNGPFGNNTEAYPQTNRSLYDTLGRTFRLGLNIKY</sequence>
<dbReference type="InterPro" id="IPR037066">
    <property type="entry name" value="Plug_dom_sf"/>
</dbReference>
<keyword evidence="2 8" id="KW-0813">Transport</keyword>
<dbReference type="Pfam" id="PF07715">
    <property type="entry name" value="Plug"/>
    <property type="match status" value="1"/>
</dbReference>
<dbReference type="Gene3D" id="2.40.170.20">
    <property type="entry name" value="TonB-dependent receptor, beta-barrel domain"/>
    <property type="match status" value="1"/>
</dbReference>
<name>A0ABV0D2R1_9SPHN</name>
<keyword evidence="14" id="KW-1185">Reference proteome</keyword>
<feature type="signal peptide" evidence="10">
    <location>
        <begin position="1"/>
        <end position="38"/>
    </location>
</feature>
<evidence type="ECO:0000256" key="6">
    <source>
        <dbReference type="ARBA" id="ARBA00023136"/>
    </source>
</evidence>
<evidence type="ECO:0000313" key="14">
    <source>
        <dbReference type="Proteomes" id="UP001484535"/>
    </source>
</evidence>
<accession>A0ABV0D2R1</accession>
<gene>
    <name evidence="13" type="ORF">ABDJ38_15775</name>
</gene>